<organism evidence="5">
    <name type="scientific">Enterobius vermicularis</name>
    <name type="common">Human pinworm</name>
    <dbReference type="NCBI Taxonomy" id="51028"/>
    <lineage>
        <taxon>Eukaryota</taxon>
        <taxon>Metazoa</taxon>
        <taxon>Ecdysozoa</taxon>
        <taxon>Nematoda</taxon>
        <taxon>Chromadorea</taxon>
        <taxon>Rhabditida</taxon>
        <taxon>Spirurina</taxon>
        <taxon>Oxyuridomorpha</taxon>
        <taxon>Oxyuroidea</taxon>
        <taxon>Oxyuridae</taxon>
        <taxon>Enterobius</taxon>
    </lineage>
</organism>
<keyword evidence="1" id="KW-1133">Transmembrane helix</keyword>
<name>A0A0N4USX1_ENTVE</name>
<dbReference type="Proteomes" id="UP000274131">
    <property type="component" value="Unassembled WGS sequence"/>
</dbReference>
<accession>A0A0N4USX1</accession>
<evidence type="ECO:0000313" key="5">
    <source>
        <dbReference type="WBParaSite" id="EVEC_0000026201-mRNA-1"/>
    </source>
</evidence>
<dbReference type="Gene3D" id="1.10.260.40">
    <property type="entry name" value="lambda repressor-like DNA-binding domains"/>
    <property type="match status" value="1"/>
</dbReference>
<dbReference type="SUPFAM" id="SSF47413">
    <property type="entry name" value="lambda repressor-like DNA-binding domains"/>
    <property type="match status" value="1"/>
</dbReference>
<dbReference type="WBParaSite" id="EVEC_0000026201-mRNA-1">
    <property type="protein sequence ID" value="EVEC_0000026201-mRNA-1"/>
    <property type="gene ID" value="EVEC_0000026201"/>
</dbReference>
<evidence type="ECO:0000313" key="4">
    <source>
        <dbReference type="Proteomes" id="UP000274131"/>
    </source>
</evidence>
<dbReference type="Pfam" id="PF01381">
    <property type="entry name" value="HTH_3"/>
    <property type="match status" value="1"/>
</dbReference>
<evidence type="ECO:0000259" key="2">
    <source>
        <dbReference type="PROSITE" id="PS50943"/>
    </source>
</evidence>
<protein>
    <submittedName>
        <fullName evidence="5">HTH cro/C1-type domain-containing protein</fullName>
    </submittedName>
</protein>
<feature type="transmembrane region" description="Helical" evidence="1">
    <location>
        <begin position="73"/>
        <end position="93"/>
    </location>
</feature>
<gene>
    <name evidence="3" type="ORF">EVEC_LOCUS186</name>
</gene>
<feature type="transmembrane region" description="Helical" evidence="1">
    <location>
        <begin position="105"/>
        <end position="126"/>
    </location>
</feature>
<dbReference type="PROSITE" id="PS50943">
    <property type="entry name" value="HTH_CROC1"/>
    <property type="match status" value="1"/>
</dbReference>
<reference evidence="5" key="1">
    <citation type="submission" date="2017-02" db="UniProtKB">
        <authorList>
            <consortium name="WormBaseParasite"/>
        </authorList>
    </citation>
    <scope>IDENTIFICATION</scope>
</reference>
<feature type="domain" description="HTH cro/C1-type" evidence="2">
    <location>
        <begin position="14"/>
        <end position="45"/>
    </location>
</feature>
<dbReference type="EMBL" id="UXUI01000119">
    <property type="protein sequence ID" value="VDD85043.1"/>
    <property type="molecule type" value="Genomic_DNA"/>
</dbReference>
<dbReference type="GO" id="GO:0005634">
    <property type="term" value="C:nucleus"/>
    <property type="evidence" value="ECO:0007669"/>
    <property type="project" value="UniProtKB-ARBA"/>
</dbReference>
<dbReference type="SMART" id="SM00530">
    <property type="entry name" value="HTH_XRE"/>
    <property type="match status" value="1"/>
</dbReference>
<dbReference type="InterPro" id="IPR001387">
    <property type="entry name" value="Cro/C1-type_HTH"/>
</dbReference>
<evidence type="ECO:0000256" key="1">
    <source>
        <dbReference type="SAM" id="Phobius"/>
    </source>
</evidence>
<dbReference type="AlphaFoldDB" id="A0A0N4USX1"/>
<evidence type="ECO:0000313" key="3">
    <source>
        <dbReference type="EMBL" id="VDD85043.1"/>
    </source>
</evidence>
<sequence>MIYGRRYEAVRRVLRKVRREAGLTQVQLAEKLGKGQSYVSKVERGGDMAYLIAWFAGAVIGIGYVFSHNPPMSLSWLWAVVRLIGTLFIPIVVEKVVSQEKERVGVSWWQNAAIIISLAIATMISVSGEGHLF</sequence>
<dbReference type="CDD" id="cd00093">
    <property type="entry name" value="HTH_XRE"/>
    <property type="match status" value="1"/>
</dbReference>
<proteinExistence type="predicted"/>
<reference evidence="3 4" key="2">
    <citation type="submission" date="2018-10" db="EMBL/GenBank/DDBJ databases">
        <authorList>
            <consortium name="Pathogen Informatics"/>
        </authorList>
    </citation>
    <scope>NUCLEOTIDE SEQUENCE [LARGE SCALE GENOMIC DNA]</scope>
</reference>
<dbReference type="GO" id="GO:0003677">
    <property type="term" value="F:DNA binding"/>
    <property type="evidence" value="ECO:0007669"/>
    <property type="project" value="InterPro"/>
</dbReference>
<keyword evidence="1" id="KW-0472">Membrane</keyword>
<dbReference type="InterPro" id="IPR010982">
    <property type="entry name" value="Lambda_DNA-bd_dom_sf"/>
</dbReference>
<feature type="transmembrane region" description="Helical" evidence="1">
    <location>
        <begin position="48"/>
        <end position="67"/>
    </location>
</feature>
<keyword evidence="1" id="KW-0812">Transmembrane</keyword>
<keyword evidence="4" id="KW-1185">Reference proteome</keyword>